<sequence>LVIDAFHEHFNALKRDLVAALGKVLFTSDLWSDSNLCPFMAVTAHWIARADHSSVLILNTALIAFHHIPGSHTGELLAEVILHLLDQASVTKKVSVLLCRVACSNFV</sequence>
<keyword evidence="7" id="KW-1185">Reference proteome</keyword>
<proteinExistence type="predicted"/>
<feature type="non-terminal residue" evidence="6">
    <location>
        <position position="1"/>
    </location>
</feature>
<evidence type="ECO:0000256" key="2">
    <source>
        <dbReference type="ARBA" id="ARBA00022723"/>
    </source>
</evidence>
<evidence type="ECO:0000256" key="1">
    <source>
        <dbReference type="ARBA" id="ARBA00004123"/>
    </source>
</evidence>
<protein>
    <submittedName>
        <fullName evidence="6">Unplaced genomic scaffold CY34scaffold_530, whole genome shotgun sequence</fullName>
    </submittedName>
</protein>
<dbReference type="PANTHER" id="PTHR46481:SF10">
    <property type="entry name" value="ZINC FINGER BED DOMAIN-CONTAINING PROTEIN 39"/>
    <property type="match status" value="1"/>
</dbReference>
<reference evidence="7" key="2">
    <citation type="submission" date="2015-01" db="EMBL/GenBank/DDBJ databases">
        <title>Evolutionary Origins and Diversification of the Mycorrhizal Mutualists.</title>
        <authorList>
            <consortium name="DOE Joint Genome Institute"/>
            <consortium name="Mycorrhizal Genomics Consortium"/>
            <person name="Kohler A."/>
            <person name="Kuo A."/>
            <person name="Nagy L.G."/>
            <person name="Floudas D."/>
            <person name="Copeland A."/>
            <person name="Barry K.W."/>
            <person name="Cichocki N."/>
            <person name="Veneault-Fourrey C."/>
            <person name="LaButti K."/>
            <person name="Lindquist E.A."/>
            <person name="Lipzen A."/>
            <person name="Lundell T."/>
            <person name="Morin E."/>
            <person name="Murat C."/>
            <person name="Riley R."/>
            <person name="Ohm R."/>
            <person name="Sun H."/>
            <person name="Tunlid A."/>
            <person name="Henrissat B."/>
            <person name="Grigoriev I.V."/>
            <person name="Hibbett D.S."/>
            <person name="Martin F."/>
        </authorList>
    </citation>
    <scope>NUCLEOTIDE SEQUENCE [LARGE SCALE GENOMIC DNA]</scope>
    <source>
        <strain evidence="7">UH-Slu-Lm8-n1</strain>
    </source>
</reference>
<name>A0A0D0ALG0_9AGAM</name>
<organism evidence="6 7">
    <name type="scientific">Suillus luteus UH-Slu-Lm8-n1</name>
    <dbReference type="NCBI Taxonomy" id="930992"/>
    <lineage>
        <taxon>Eukaryota</taxon>
        <taxon>Fungi</taxon>
        <taxon>Dikarya</taxon>
        <taxon>Basidiomycota</taxon>
        <taxon>Agaricomycotina</taxon>
        <taxon>Agaricomycetes</taxon>
        <taxon>Agaricomycetidae</taxon>
        <taxon>Boletales</taxon>
        <taxon>Suillineae</taxon>
        <taxon>Suillaceae</taxon>
        <taxon>Suillus</taxon>
    </lineage>
</organism>
<evidence type="ECO:0000313" key="6">
    <source>
        <dbReference type="EMBL" id="KIK35112.1"/>
    </source>
</evidence>
<evidence type="ECO:0000256" key="4">
    <source>
        <dbReference type="ARBA" id="ARBA00022833"/>
    </source>
</evidence>
<accession>A0A0D0ALG0</accession>
<dbReference type="OrthoDB" id="1607513at2759"/>
<keyword evidence="2" id="KW-0479">Metal-binding</keyword>
<evidence type="ECO:0000313" key="7">
    <source>
        <dbReference type="Proteomes" id="UP000054485"/>
    </source>
</evidence>
<keyword evidence="5" id="KW-0539">Nucleus</keyword>
<dbReference type="PANTHER" id="PTHR46481">
    <property type="entry name" value="ZINC FINGER BED DOMAIN-CONTAINING PROTEIN 4"/>
    <property type="match status" value="1"/>
</dbReference>
<dbReference type="GO" id="GO:0005634">
    <property type="term" value="C:nucleus"/>
    <property type="evidence" value="ECO:0007669"/>
    <property type="project" value="UniProtKB-SubCell"/>
</dbReference>
<comment type="subcellular location">
    <subcellularLocation>
        <location evidence="1">Nucleus</location>
    </subcellularLocation>
</comment>
<reference evidence="6 7" key="1">
    <citation type="submission" date="2014-04" db="EMBL/GenBank/DDBJ databases">
        <authorList>
            <consortium name="DOE Joint Genome Institute"/>
            <person name="Kuo A."/>
            <person name="Ruytinx J."/>
            <person name="Rineau F."/>
            <person name="Colpaert J."/>
            <person name="Kohler A."/>
            <person name="Nagy L.G."/>
            <person name="Floudas D."/>
            <person name="Copeland A."/>
            <person name="Barry K.W."/>
            <person name="Cichocki N."/>
            <person name="Veneault-Fourrey C."/>
            <person name="LaButti K."/>
            <person name="Lindquist E.A."/>
            <person name="Lipzen A."/>
            <person name="Lundell T."/>
            <person name="Morin E."/>
            <person name="Murat C."/>
            <person name="Sun H."/>
            <person name="Tunlid A."/>
            <person name="Henrissat B."/>
            <person name="Grigoriev I.V."/>
            <person name="Hibbett D.S."/>
            <person name="Martin F."/>
            <person name="Nordberg H.P."/>
            <person name="Cantor M.N."/>
            <person name="Hua S.X."/>
        </authorList>
    </citation>
    <scope>NUCLEOTIDE SEQUENCE [LARGE SCALE GENOMIC DNA]</scope>
    <source>
        <strain evidence="6 7">UH-Slu-Lm8-n1</strain>
    </source>
</reference>
<evidence type="ECO:0000256" key="3">
    <source>
        <dbReference type="ARBA" id="ARBA00022771"/>
    </source>
</evidence>
<gene>
    <name evidence="6" type="ORF">CY34DRAFT_96676</name>
</gene>
<dbReference type="InterPro" id="IPR052035">
    <property type="entry name" value="ZnF_BED_domain_contain"/>
</dbReference>
<evidence type="ECO:0000256" key="5">
    <source>
        <dbReference type="ARBA" id="ARBA00023242"/>
    </source>
</evidence>
<dbReference type="Proteomes" id="UP000054485">
    <property type="component" value="Unassembled WGS sequence"/>
</dbReference>
<dbReference type="AlphaFoldDB" id="A0A0D0ALG0"/>
<dbReference type="InParanoid" id="A0A0D0ALG0"/>
<dbReference type="STRING" id="930992.A0A0D0ALG0"/>
<dbReference type="HOGENOM" id="CLU_155624_0_2_1"/>
<dbReference type="EMBL" id="KN835661">
    <property type="protein sequence ID" value="KIK35112.1"/>
    <property type="molecule type" value="Genomic_DNA"/>
</dbReference>
<keyword evidence="3" id="KW-0863">Zinc-finger</keyword>
<dbReference type="GO" id="GO:0008270">
    <property type="term" value="F:zinc ion binding"/>
    <property type="evidence" value="ECO:0007669"/>
    <property type="project" value="UniProtKB-KW"/>
</dbReference>
<keyword evidence="4" id="KW-0862">Zinc</keyword>